<gene>
    <name evidence="2" type="ORF">GCM10022240_08820</name>
</gene>
<dbReference type="SUPFAM" id="SSF55681">
    <property type="entry name" value="Class II aaRS and biotin synthetases"/>
    <property type="match status" value="1"/>
</dbReference>
<evidence type="ECO:0000313" key="2">
    <source>
        <dbReference type="EMBL" id="GAA3758307.1"/>
    </source>
</evidence>
<evidence type="ECO:0000313" key="3">
    <source>
        <dbReference type="Proteomes" id="UP001500540"/>
    </source>
</evidence>
<feature type="domain" description="BPL/LPL catalytic" evidence="1">
    <location>
        <begin position="128"/>
        <end position="320"/>
    </location>
</feature>
<proteinExistence type="predicted"/>
<sequence length="349" mass="37274">MHGEYKVPGGKLVVVDLNVRDGLIADFHLAGDFFLEPDDALADIDAAVNGMPATADSAAIAAAVRAALPEGAALLGFTPESVGTAVRRALVTAPGWGDFSWEIIHDKPVSPRMNLALDEVLTTRVGDGRRNPTLRMWEWDESAVVIGSFQSLRNEVDPDGARKHGFDVVRRISGGGAMLMAAGSIVTYSLYVPASLVAGMTFADSYAFLDDWVLQALRSLGIDASYQPLNDIVGPSGKIGGAAQKRLANGGVLHHATLSYDMDGQVMTEVLRIGREKLSDKGTASAAKRVDPLRSQTGLSREAIIARFIETFTNLYGATPSHIADAEYAEAEALVQSKFATDAWLHRVP</sequence>
<dbReference type="GO" id="GO:0016874">
    <property type="term" value="F:ligase activity"/>
    <property type="evidence" value="ECO:0007669"/>
    <property type="project" value="UniProtKB-KW"/>
</dbReference>
<dbReference type="PANTHER" id="PTHR43679">
    <property type="entry name" value="OCTANOYLTRANSFERASE LIPM-RELATED"/>
    <property type="match status" value="1"/>
</dbReference>
<dbReference type="EMBL" id="BAABAF010000002">
    <property type="protein sequence ID" value="GAA3758307.1"/>
    <property type="molecule type" value="Genomic_DNA"/>
</dbReference>
<dbReference type="Gene3D" id="3.30.390.50">
    <property type="entry name" value="CO dehydrogenase flavoprotein, C-terminal domain"/>
    <property type="match status" value="1"/>
</dbReference>
<dbReference type="Gene3D" id="3.30.930.10">
    <property type="entry name" value="Bira Bifunctional Protein, Domain 2"/>
    <property type="match status" value="1"/>
</dbReference>
<name>A0ABP7GAP2_9MICO</name>
<dbReference type="InterPro" id="IPR045864">
    <property type="entry name" value="aa-tRNA-synth_II/BPL/LPL"/>
</dbReference>
<evidence type="ECO:0000259" key="1">
    <source>
        <dbReference type="PROSITE" id="PS51733"/>
    </source>
</evidence>
<keyword evidence="2" id="KW-0436">Ligase</keyword>
<dbReference type="Pfam" id="PF21948">
    <property type="entry name" value="LplA-B_cat"/>
    <property type="match status" value="1"/>
</dbReference>
<reference evidence="3" key="1">
    <citation type="journal article" date="2019" name="Int. J. Syst. Evol. Microbiol.">
        <title>The Global Catalogue of Microorganisms (GCM) 10K type strain sequencing project: providing services to taxonomists for standard genome sequencing and annotation.</title>
        <authorList>
            <consortium name="The Broad Institute Genomics Platform"/>
            <consortium name="The Broad Institute Genome Sequencing Center for Infectious Disease"/>
            <person name="Wu L."/>
            <person name="Ma J."/>
        </authorList>
    </citation>
    <scope>NUCLEOTIDE SEQUENCE [LARGE SCALE GENOMIC DNA]</scope>
    <source>
        <strain evidence="3">JCM 16950</strain>
    </source>
</reference>
<protein>
    <submittedName>
        <fullName evidence="2">Biotin/lipoate A/B protein ligase family protein</fullName>
    </submittedName>
</protein>
<dbReference type="RefSeq" id="WP_344780939.1">
    <property type="nucleotide sequence ID" value="NZ_BAABAF010000002.1"/>
</dbReference>
<dbReference type="PANTHER" id="PTHR43679:SF2">
    <property type="entry name" value="OCTANOYL-[GCVH]:PROTEIN N-OCTANOYLTRANSFERASE"/>
    <property type="match status" value="1"/>
</dbReference>
<dbReference type="Proteomes" id="UP001500540">
    <property type="component" value="Unassembled WGS sequence"/>
</dbReference>
<dbReference type="InterPro" id="IPR050664">
    <property type="entry name" value="Octanoyltrans_LipM/LipL"/>
</dbReference>
<keyword evidence="3" id="KW-1185">Reference proteome</keyword>
<dbReference type="InterPro" id="IPR004143">
    <property type="entry name" value="BPL_LPL_catalytic"/>
</dbReference>
<dbReference type="PROSITE" id="PS51733">
    <property type="entry name" value="BPL_LPL_CATALYTIC"/>
    <property type="match status" value="1"/>
</dbReference>
<accession>A0ABP7GAP2</accession>
<dbReference type="CDD" id="cd16443">
    <property type="entry name" value="LplA"/>
    <property type="match status" value="1"/>
</dbReference>
<comment type="caution">
    <text evidence="2">The sequence shown here is derived from an EMBL/GenBank/DDBJ whole genome shotgun (WGS) entry which is preliminary data.</text>
</comment>
<organism evidence="2 3">
    <name type="scientific">Microbacterium kribbense</name>
    <dbReference type="NCBI Taxonomy" id="433645"/>
    <lineage>
        <taxon>Bacteria</taxon>
        <taxon>Bacillati</taxon>
        <taxon>Actinomycetota</taxon>
        <taxon>Actinomycetes</taxon>
        <taxon>Micrococcales</taxon>
        <taxon>Microbacteriaceae</taxon>
        <taxon>Microbacterium</taxon>
    </lineage>
</organism>